<dbReference type="InterPro" id="IPR029063">
    <property type="entry name" value="SAM-dependent_MTases_sf"/>
</dbReference>
<sequence>MLKGEGGPVGQRLAIALAFGSSAAVMVLELVSLRLVAPYIGLTLETNTAVIGVALAAIATGAALGGKFADVMPPERSLGPLMLFSGALVMVILPVVRWSGEAFRGGANELIFLVLAITLFAPAALLAAVTPMVTKLRLASLAKTGTVVGRLSAYATVGGIVGTVLTGFVFVATVPISTIILTLGAVLVVVGAALTFLLRGVQAAVKPVALAVIGATLTLVAPRPCEVETAYHCARVVADPNRDGGRTLYLDQARHSYVDLNDPTHLEFEYIKSFAAAINGNWPKGQRLDALHVGGGGLTMPRYLTATRPGTKNQVYEIDPAVVDIDKRELGVKTGPDLAVTVQDGRLGVRSEATDSSDLVIMDAFSGLSVPWHLTTRELVSDVRRVLRPDGLYLINVIDHGQAAFAKAEIRTVQAVFPYVAVIARKDELSGRTGGNFVVLASDQPIKVPEISALLEPKMALQDQLAGFVGDAPILTDDYAPVDQLLTPYSD</sequence>
<reference evidence="3 4" key="1">
    <citation type="submission" date="2020-08" db="EMBL/GenBank/DDBJ databases">
        <title>Sequencing the genomes of 1000 actinobacteria strains.</title>
        <authorList>
            <person name="Klenk H.-P."/>
        </authorList>
    </citation>
    <scope>NUCLEOTIDE SEQUENCE [LARGE SCALE GENOMIC DNA]</scope>
    <source>
        <strain evidence="3 4">DSM 17294</strain>
    </source>
</reference>
<comment type="caution">
    <text evidence="3">The sequence shown here is derived from an EMBL/GenBank/DDBJ whole genome shotgun (WGS) entry which is preliminary data.</text>
</comment>
<gene>
    <name evidence="3" type="ORF">HDA44_000572</name>
</gene>
<dbReference type="NCBIfam" id="NF037959">
    <property type="entry name" value="MFS_SpdSyn"/>
    <property type="match status" value="1"/>
</dbReference>
<feature type="transmembrane region" description="Helical" evidence="2">
    <location>
        <begin position="178"/>
        <end position="198"/>
    </location>
</feature>
<keyword evidence="2" id="KW-1133">Transmembrane helix</keyword>
<keyword evidence="2" id="KW-0812">Transmembrane</keyword>
<keyword evidence="2" id="KW-0472">Membrane</keyword>
<keyword evidence="4" id="KW-1185">Reference proteome</keyword>
<dbReference type="InterPro" id="IPR036259">
    <property type="entry name" value="MFS_trans_sf"/>
</dbReference>
<dbReference type="RefSeq" id="WP_337905604.1">
    <property type="nucleotide sequence ID" value="NZ_BAAAVN010000005.1"/>
</dbReference>
<dbReference type="GO" id="GO:0006596">
    <property type="term" value="P:polyamine biosynthetic process"/>
    <property type="evidence" value="ECO:0007669"/>
    <property type="project" value="UniProtKB-KW"/>
</dbReference>
<dbReference type="PANTHER" id="PTHR43317">
    <property type="entry name" value="THERMOSPERMINE SYNTHASE ACAULIS5"/>
    <property type="match status" value="1"/>
</dbReference>
<dbReference type="EMBL" id="JACHNF010000001">
    <property type="protein sequence ID" value="MBB5977231.1"/>
    <property type="molecule type" value="Genomic_DNA"/>
</dbReference>
<dbReference type="Gene3D" id="1.20.1250.20">
    <property type="entry name" value="MFS general substrate transporter like domains"/>
    <property type="match status" value="1"/>
</dbReference>
<feature type="transmembrane region" description="Helical" evidence="2">
    <location>
        <begin position="12"/>
        <end position="37"/>
    </location>
</feature>
<organism evidence="3 4">
    <name type="scientific">Kribbella solani</name>
    <dbReference type="NCBI Taxonomy" id="236067"/>
    <lineage>
        <taxon>Bacteria</taxon>
        <taxon>Bacillati</taxon>
        <taxon>Actinomycetota</taxon>
        <taxon>Actinomycetes</taxon>
        <taxon>Propionibacteriales</taxon>
        <taxon>Kribbellaceae</taxon>
        <taxon>Kribbella</taxon>
    </lineage>
</organism>
<feature type="transmembrane region" description="Helical" evidence="2">
    <location>
        <begin position="151"/>
        <end position="172"/>
    </location>
</feature>
<accession>A0A841DH55</accession>
<dbReference type="PANTHER" id="PTHR43317:SF1">
    <property type="entry name" value="THERMOSPERMINE SYNTHASE ACAULIS5"/>
    <property type="match status" value="1"/>
</dbReference>
<feature type="transmembrane region" description="Helical" evidence="2">
    <location>
        <begin position="49"/>
        <end position="69"/>
    </location>
</feature>
<dbReference type="Proteomes" id="UP000558997">
    <property type="component" value="Unassembled WGS sequence"/>
</dbReference>
<feature type="transmembrane region" description="Helical" evidence="2">
    <location>
        <begin position="110"/>
        <end position="130"/>
    </location>
</feature>
<dbReference type="SUPFAM" id="SSF103473">
    <property type="entry name" value="MFS general substrate transporter"/>
    <property type="match status" value="1"/>
</dbReference>
<proteinExistence type="predicted"/>
<dbReference type="Gene3D" id="3.40.50.150">
    <property type="entry name" value="Vaccinia Virus protein VP39"/>
    <property type="match status" value="1"/>
</dbReference>
<evidence type="ECO:0000313" key="3">
    <source>
        <dbReference type="EMBL" id="MBB5977231.1"/>
    </source>
</evidence>
<protein>
    <submittedName>
        <fullName evidence="3">Spermidine synthase</fullName>
    </submittedName>
</protein>
<feature type="transmembrane region" description="Helical" evidence="2">
    <location>
        <begin position="81"/>
        <end position="98"/>
    </location>
</feature>
<evidence type="ECO:0000313" key="4">
    <source>
        <dbReference type="Proteomes" id="UP000558997"/>
    </source>
</evidence>
<evidence type="ECO:0000256" key="2">
    <source>
        <dbReference type="SAM" id="Phobius"/>
    </source>
</evidence>
<keyword evidence="1" id="KW-0620">Polyamine biosynthesis</keyword>
<evidence type="ECO:0000256" key="1">
    <source>
        <dbReference type="ARBA" id="ARBA00023115"/>
    </source>
</evidence>
<name>A0A841DH55_9ACTN</name>
<dbReference type="SUPFAM" id="SSF53335">
    <property type="entry name" value="S-adenosyl-L-methionine-dependent methyltransferases"/>
    <property type="match status" value="1"/>
</dbReference>
<dbReference type="AlphaFoldDB" id="A0A841DH55"/>